<evidence type="ECO:0000313" key="1">
    <source>
        <dbReference type="EMBL" id="STR39711.1"/>
    </source>
</evidence>
<name>A0A7H4LU85_9ENTR</name>
<reference evidence="1 2" key="1">
    <citation type="submission" date="2018-06" db="EMBL/GenBank/DDBJ databases">
        <authorList>
            <consortium name="Pathogen Informatics"/>
            <person name="Doyle S."/>
        </authorList>
    </citation>
    <scope>NUCLEOTIDE SEQUENCE [LARGE SCALE GENOMIC DNA]</scope>
    <source>
        <strain evidence="1 2">NCTC11694</strain>
    </source>
</reference>
<sequence>MQIHGDRRHAASRGLTLKCGNRARMGQKEGGLLPDFGQQLIQVIRRWTAIAGLNTLRVVDIFQQSIFIVIDQLTFLALAQAFNRQRDLL</sequence>
<gene>
    <name evidence="1" type="ORF">NCTC11694_00854</name>
</gene>
<accession>A0A7H4LU85</accession>
<dbReference type="Proteomes" id="UP000255050">
    <property type="component" value="Unassembled WGS sequence"/>
</dbReference>
<evidence type="ECO:0000313" key="2">
    <source>
        <dbReference type="Proteomes" id="UP000255050"/>
    </source>
</evidence>
<protein>
    <submittedName>
        <fullName evidence="1">Uncharacterized protein</fullName>
    </submittedName>
</protein>
<organism evidence="1 2">
    <name type="scientific">Klebsiella michiganensis</name>
    <dbReference type="NCBI Taxonomy" id="1134687"/>
    <lineage>
        <taxon>Bacteria</taxon>
        <taxon>Pseudomonadati</taxon>
        <taxon>Pseudomonadota</taxon>
        <taxon>Gammaproteobacteria</taxon>
        <taxon>Enterobacterales</taxon>
        <taxon>Enterobacteriaceae</taxon>
        <taxon>Klebsiella/Raoultella group</taxon>
        <taxon>Klebsiella</taxon>
    </lineage>
</organism>
<dbReference type="EMBL" id="UGJR01000002">
    <property type="protein sequence ID" value="STR39711.1"/>
    <property type="molecule type" value="Genomic_DNA"/>
</dbReference>
<dbReference type="AlphaFoldDB" id="A0A7H4LU85"/>
<comment type="caution">
    <text evidence="1">The sequence shown here is derived from an EMBL/GenBank/DDBJ whole genome shotgun (WGS) entry which is preliminary data.</text>
</comment>
<proteinExistence type="predicted"/>